<dbReference type="GO" id="GO:0006357">
    <property type="term" value="P:regulation of transcription by RNA polymerase II"/>
    <property type="evidence" value="ECO:0007669"/>
    <property type="project" value="TreeGrafter"/>
</dbReference>
<dbReference type="PROSITE" id="PS00028">
    <property type="entry name" value="ZINC_FINGER_C2H2_1"/>
    <property type="match status" value="4"/>
</dbReference>
<dbReference type="OrthoDB" id="654211at2759"/>
<evidence type="ECO:0000313" key="11">
    <source>
        <dbReference type="EMBL" id="ORY91339.1"/>
    </source>
</evidence>
<proteinExistence type="predicted"/>
<keyword evidence="7" id="KW-0539">Nucleus</keyword>
<keyword evidence="2" id="KW-0479">Metal-binding</keyword>
<dbReference type="EMBL" id="MCGN01000011">
    <property type="protein sequence ID" value="ORY91339.1"/>
    <property type="molecule type" value="Genomic_DNA"/>
</dbReference>
<feature type="domain" description="C2H2-type" evidence="10">
    <location>
        <begin position="450"/>
        <end position="478"/>
    </location>
</feature>
<feature type="compositionally biased region" description="Polar residues" evidence="9">
    <location>
        <begin position="1"/>
        <end position="14"/>
    </location>
</feature>
<evidence type="ECO:0000256" key="3">
    <source>
        <dbReference type="ARBA" id="ARBA00022771"/>
    </source>
</evidence>
<dbReference type="InterPro" id="IPR051061">
    <property type="entry name" value="Zinc_finger_trans_reg"/>
</dbReference>
<keyword evidence="4" id="KW-0862">Zinc</keyword>
<dbReference type="PANTHER" id="PTHR46179:SF13">
    <property type="entry name" value="C2H2-TYPE DOMAIN-CONTAINING PROTEIN"/>
    <property type="match status" value="1"/>
</dbReference>
<dbReference type="OMA" id="HANIRDY"/>
<sequence>MSSAATTSRNTRMIKSNKKEKKVLRPKPKPKPKPSKLQQAEEKYVDTESMSSSDTESETPSTPATPSDTRQRRQRLTQSERLANQLPSGFLRNETNPMRYFFVGFYARSGVHVSRHPGFRIGLKTSAFVSLHKLLHRCGVPSPVFKFATIDSTSTRYKAGQLAQVLWGYRNEEENSTIIVDFGFPSVKTHRSDVELLETFLPHHKRRNAFFLAFLLGYTMANGHINYRFETSTPDGMSIVYKGLQFSSPDLGFLNWIYKELNSLGCDKLQLRKRGGITPASQKAETEHVQYYLIIYNTPANRDVLAYGLVYLERKRIPLDGKLQMLKDFLQAPESTLPGTAASQRKESFHAYISQVRDDPVACVVAQDLYELDLYNLNVILTAVGFCKNPLKSIHDFDLGAFITFIKGLDGEPRNTFQKLLLQYYRSCGTRPADHANIRDYAHKEVSQESRCPQCDKSFASVYNMRRHMLSFHDQGEPLSCRFCDKKFHKLYQRKKHYDTDHRAEREAEQSALSCREEGCEGVTFTKKADLNSHKLICHTAVDTRTFVECPFEDCTSTFRTRTESNKHQHEKHGGLYKPPLGPPVICQIEGCGRSYKYKRSYKAHLKNKHPGISI</sequence>
<dbReference type="InterPro" id="IPR036236">
    <property type="entry name" value="Znf_C2H2_sf"/>
</dbReference>
<dbReference type="STRING" id="13706.A0A1X2H1V1"/>
<evidence type="ECO:0000259" key="10">
    <source>
        <dbReference type="PROSITE" id="PS50157"/>
    </source>
</evidence>
<evidence type="ECO:0000256" key="9">
    <source>
        <dbReference type="SAM" id="MobiDB-lite"/>
    </source>
</evidence>
<feature type="compositionally biased region" description="Low complexity" evidence="9">
    <location>
        <begin position="47"/>
        <end position="68"/>
    </location>
</feature>
<feature type="compositionally biased region" description="Basic residues" evidence="9">
    <location>
        <begin position="15"/>
        <end position="34"/>
    </location>
</feature>
<dbReference type="GO" id="GO:0005634">
    <property type="term" value="C:nucleus"/>
    <property type="evidence" value="ECO:0007669"/>
    <property type="project" value="UniProtKB-SubCell"/>
</dbReference>
<feature type="compositionally biased region" description="Polar residues" evidence="9">
    <location>
        <begin position="76"/>
        <end position="87"/>
    </location>
</feature>
<evidence type="ECO:0000256" key="8">
    <source>
        <dbReference type="PROSITE-ProRule" id="PRU00042"/>
    </source>
</evidence>
<evidence type="ECO:0000256" key="1">
    <source>
        <dbReference type="ARBA" id="ARBA00004123"/>
    </source>
</evidence>
<reference evidence="11 12" key="1">
    <citation type="submission" date="2016-07" db="EMBL/GenBank/DDBJ databases">
        <title>Pervasive Adenine N6-methylation of Active Genes in Fungi.</title>
        <authorList>
            <consortium name="DOE Joint Genome Institute"/>
            <person name="Mondo S.J."/>
            <person name="Dannebaum R.O."/>
            <person name="Kuo R.C."/>
            <person name="Labutti K."/>
            <person name="Haridas S."/>
            <person name="Kuo A."/>
            <person name="Salamov A."/>
            <person name="Ahrendt S.R."/>
            <person name="Lipzen A."/>
            <person name="Sullivan W."/>
            <person name="Andreopoulos W.B."/>
            <person name="Clum A."/>
            <person name="Lindquist E."/>
            <person name="Daum C."/>
            <person name="Ramamoorthy G.K."/>
            <person name="Gryganskyi A."/>
            <person name="Culley D."/>
            <person name="Magnuson J.K."/>
            <person name="James T.Y."/>
            <person name="O'Malley M.A."/>
            <person name="Stajich J.E."/>
            <person name="Spatafora J.W."/>
            <person name="Visel A."/>
            <person name="Grigoriev I.V."/>
        </authorList>
    </citation>
    <scope>NUCLEOTIDE SEQUENCE [LARGE SCALE GENOMIC DNA]</scope>
    <source>
        <strain evidence="11 12">NRRL 2496</strain>
    </source>
</reference>
<evidence type="ECO:0000256" key="2">
    <source>
        <dbReference type="ARBA" id="ARBA00022723"/>
    </source>
</evidence>
<name>A0A1X2H1V1_SYNRA</name>
<dbReference type="InterPro" id="IPR013087">
    <property type="entry name" value="Znf_C2H2_type"/>
</dbReference>
<evidence type="ECO:0000256" key="7">
    <source>
        <dbReference type="ARBA" id="ARBA00023242"/>
    </source>
</evidence>
<evidence type="ECO:0000256" key="6">
    <source>
        <dbReference type="ARBA" id="ARBA00023163"/>
    </source>
</evidence>
<dbReference type="InParanoid" id="A0A1X2H1V1"/>
<keyword evidence="3 8" id="KW-0863">Zinc-finger</keyword>
<evidence type="ECO:0000256" key="5">
    <source>
        <dbReference type="ARBA" id="ARBA00023015"/>
    </source>
</evidence>
<dbReference type="Pfam" id="PF00096">
    <property type="entry name" value="zf-C2H2"/>
    <property type="match status" value="1"/>
</dbReference>
<feature type="region of interest" description="Disordered" evidence="9">
    <location>
        <begin position="1"/>
        <end position="89"/>
    </location>
</feature>
<keyword evidence="5" id="KW-0805">Transcription regulation</keyword>
<dbReference type="SUPFAM" id="SSF57667">
    <property type="entry name" value="beta-beta-alpha zinc fingers"/>
    <property type="match status" value="1"/>
</dbReference>
<keyword evidence="6" id="KW-0804">Transcription</keyword>
<dbReference type="SMART" id="SM00355">
    <property type="entry name" value="ZnF_C2H2"/>
    <property type="match status" value="5"/>
</dbReference>
<accession>A0A1X2H1V1</accession>
<evidence type="ECO:0000256" key="4">
    <source>
        <dbReference type="ARBA" id="ARBA00022833"/>
    </source>
</evidence>
<dbReference type="Gene3D" id="3.30.160.60">
    <property type="entry name" value="Classic Zinc Finger"/>
    <property type="match status" value="1"/>
</dbReference>
<dbReference type="AlphaFoldDB" id="A0A1X2H1V1"/>
<dbReference type="PROSITE" id="PS50157">
    <property type="entry name" value="ZINC_FINGER_C2H2_2"/>
    <property type="match status" value="2"/>
</dbReference>
<dbReference type="Proteomes" id="UP000242180">
    <property type="component" value="Unassembled WGS sequence"/>
</dbReference>
<evidence type="ECO:0000313" key="12">
    <source>
        <dbReference type="Proteomes" id="UP000242180"/>
    </source>
</evidence>
<keyword evidence="12" id="KW-1185">Reference proteome</keyword>
<dbReference type="GO" id="GO:0008270">
    <property type="term" value="F:zinc ion binding"/>
    <property type="evidence" value="ECO:0007669"/>
    <property type="project" value="UniProtKB-KW"/>
</dbReference>
<feature type="domain" description="C2H2-type" evidence="10">
    <location>
        <begin position="479"/>
        <end position="507"/>
    </location>
</feature>
<comment type="subcellular location">
    <subcellularLocation>
        <location evidence="1">Nucleus</location>
    </subcellularLocation>
</comment>
<comment type="caution">
    <text evidence="11">The sequence shown here is derived from an EMBL/GenBank/DDBJ whole genome shotgun (WGS) entry which is preliminary data.</text>
</comment>
<dbReference type="PANTHER" id="PTHR46179">
    <property type="entry name" value="ZINC FINGER PROTEIN"/>
    <property type="match status" value="1"/>
</dbReference>
<gene>
    <name evidence="11" type="ORF">BCR43DRAFT_566850</name>
</gene>
<organism evidence="11 12">
    <name type="scientific">Syncephalastrum racemosum</name>
    <name type="common">Filamentous fungus</name>
    <dbReference type="NCBI Taxonomy" id="13706"/>
    <lineage>
        <taxon>Eukaryota</taxon>
        <taxon>Fungi</taxon>
        <taxon>Fungi incertae sedis</taxon>
        <taxon>Mucoromycota</taxon>
        <taxon>Mucoromycotina</taxon>
        <taxon>Mucoromycetes</taxon>
        <taxon>Mucorales</taxon>
        <taxon>Syncephalastraceae</taxon>
        <taxon>Syncephalastrum</taxon>
    </lineage>
</organism>
<protein>
    <recommendedName>
        <fullName evidence="10">C2H2-type domain-containing protein</fullName>
    </recommendedName>
</protein>